<feature type="region of interest" description="Disordered" evidence="1">
    <location>
        <begin position="46"/>
        <end position="76"/>
    </location>
</feature>
<evidence type="ECO:0000313" key="3">
    <source>
        <dbReference type="Proteomes" id="UP001153636"/>
    </source>
</evidence>
<name>A0A9P0D5Y6_9CUCU</name>
<organism evidence="2 3">
    <name type="scientific">Psylliodes chrysocephalus</name>
    <dbReference type="NCBI Taxonomy" id="3402493"/>
    <lineage>
        <taxon>Eukaryota</taxon>
        <taxon>Metazoa</taxon>
        <taxon>Ecdysozoa</taxon>
        <taxon>Arthropoda</taxon>
        <taxon>Hexapoda</taxon>
        <taxon>Insecta</taxon>
        <taxon>Pterygota</taxon>
        <taxon>Neoptera</taxon>
        <taxon>Endopterygota</taxon>
        <taxon>Coleoptera</taxon>
        <taxon>Polyphaga</taxon>
        <taxon>Cucujiformia</taxon>
        <taxon>Chrysomeloidea</taxon>
        <taxon>Chrysomelidae</taxon>
        <taxon>Galerucinae</taxon>
        <taxon>Alticini</taxon>
        <taxon>Psylliodes</taxon>
    </lineage>
</organism>
<proteinExistence type="predicted"/>
<protein>
    <submittedName>
        <fullName evidence="2">Uncharacterized protein</fullName>
    </submittedName>
</protein>
<evidence type="ECO:0000256" key="1">
    <source>
        <dbReference type="SAM" id="MobiDB-lite"/>
    </source>
</evidence>
<gene>
    <name evidence="2" type="ORF">PSYICH_LOCUS13188</name>
</gene>
<feature type="compositionally biased region" description="Polar residues" evidence="1">
    <location>
        <begin position="48"/>
        <end position="68"/>
    </location>
</feature>
<dbReference type="AlphaFoldDB" id="A0A9P0D5Y6"/>
<reference evidence="2" key="1">
    <citation type="submission" date="2022-01" db="EMBL/GenBank/DDBJ databases">
        <authorList>
            <person name="King R."/>
        </authorList>
    </citation>
    <scope>NUCLEOTIDE SEQUENCE</scope>
</reference>
<sequence>MPNCDILFDQLQSRQVDALKVKINILNIASAIQNIRNNIDTLIHEEWQSQQDPQEQNLNDNTQSGPSTSKKRRFVEKQDPIPNLRICKEICDTIVVQLNERFSFTTHLKIASLFDSEKFKDYRDYFPNEDVKLCIV</sequence>
<dbReference type="Proteomes" id="UP001153636">
    <property type="component" value="Chromosome 7"/>
</dbReference>
<dbReference type="EMBL" id="OV651819">
    <property type="protein sequence ID" value="CAH1112996.1"/>
    <property type="molecule type" value="Genomic_DNA"/>
</dbReference>
<accession>A0A9P0D5Y6</accession>
<keyword evidence="3" id="KW-1185">Reference proteome</keyword>
<evidence type="ECO:0000313" key="2">
    <source>
        <dbReference type="EMBL" id="CAH1112996.1"/>
    </source>
</evidence>
<dbReference type="OrthoDB" id="6725296at2759"/>